<dbReference type="Gene3D" id="1.20.120.450">
    <property type="entry name" value="dinb family like domain"/>
    <property type="match status" value="1"/>
</dbReference>
<dbReference type="RefSeq" id="WP_210760209.1">
    <property type="nucleotide sequence ID" value="NZ_CP060139.1"/>
</dbReference>
<reference evidence="2 3" key="1">
    <citation type="submission" date="2020-08" db="EMBL/GenBank/DDBJ databases">
        <title>Croceimicrobium hydrocarbonivorans gen. nov., sp. nov., a novel marine bacterium isolated from a bacterial consortium that degrades polyethylene terephthalate.</title>
        <authorList>
            <person name="Liu R."/>
        </authorList>
    </citation>
    <scope>NUCLEOTIDE SEQUENCE [LARGE SCALE GENOMIC DNA]</scope>
    <source>
        <strain evidence="2 3">A20-9</strain>
    </source>
</reference>
<sequence length="182" mass="21276">MDSIVPNHRPQIGDYPTYYQNYFSWATDDQPLLESYQYSIQDGLEFWHGIRESESEYSYEAGKWTIKELVQHIIDVERVFVYRAMSIARGESKVLPGFDHDAYVENSAANDRSWASLLHEYQHLKQSTFDFFESLNANQWLAKGEIEAGKVSLLAIAYIIVGHDKHHQRIVKERYLAKLRKA</sequence>
<dbReference type="InterPro" id="IPR034660">
    <property type="entry name" value="DinB/YfiT-like"/>
</dbReference>
<keyword evidence="3" id="KW-1185">Reference proteome</keyword>
<proteinExistence type="predicted"/>
<evidence type="ECO:0000259" key="1">
    <source>
        <dbReference type="Pfam" id="PF12867"/>
    </source>
</evidence>
<gene>
    <name evidence="2" type="ORF">H4K34_07545</name>
</gene>
<dbReference type="SUPFAM" id="SSF109854">
    <property type="entry name" value="DinB/YfiT-like putative metalloenzymes"/>
    <property type="match status" value="1"/>
</dbReference>
<accession>A0A7H0VIY6</accession>
<evidence type="ECO:0000313" key="2">
    <source>
        <dbReference type="EMBL" id="QNR25684.1"/>
    </source>
</evidence>
<feature type="domain" description="DinB-like" evidence="1">
    <location>
        <begin position="44"/>
        <end position="170"/>
    </location>
</feature>
<dbReference type="Pfam" id="PF12867">
    <property type="entry name" value="DinB_2"/>
    <property type="match status" value="1"/>
</dbReference>
<dbReference type="Proteomes" id="UP000516305">
    <property type="component" value="Chromosome"/>
</dbReference>
<dbReference type="InterPro" id="IPR024775">
    <property type="entry name" value="DinB-like"/>
</dbReference>
<name>A0A7H0VIY6_9FLAO</name>
<dbReference type="AlphaFoldDB" id="A0A7H0VIY6"/>
<protein>
    <submittedName>
        <fullName evidence="2">DinB family protein</fullName>
    </submittedName>
</protein>
<dbReference type="EMBL" id="CP060139">
    <property type="protein sequence ID" value="QNR25684.1"/>
    <property type="molecule type" value="Genomic_DNA"/>
</dbReference>
<evidence type="ECO:0000313" key="3">
    <source>
        <dbReference type="Proteomes" id="UP000516305"/>
    </source>
</evidence>
<organism evidence="2 3">
    <name type="scientific">Croceimicrobium hydrocarbonivorans</name>
    <dbReference type="NCBI Taxonomy" id="2761580"/>
    <lineage>
        <taxon>Bacteria</taxon>
        <taxon>Pseudomonadati</taxon>
        <taxon>Bacteroidota</taxon>
        <taxon>Flavobacteriia</taxon>
        <taxon>Flavobacteriales</taxon>
        <taxon>Owenweeksiaceae</taxon>
        <taxon>Croceimicrobium</taxon>
    </lineage>
</organism>
<dbReference type="KEGG" id="chyd:H4K34_07545"/>